<comment type="caution">
    <text evidence="3">The sequence shown here is derived from an EMBL/GenBank/DDBJ whole genome shotgun (WGS) entry which is preliminary data.</text>
</comment>
<feature type="domain" description="HYR-like" evidence="2">
    <location>
        <begin position="1607"/>
        <end position="1678"/>
    </location>
</feature>
<keyword evidence="4" id="KW-1185">Reference proteome</keyword>
<feature type="domain" description="HYR-like" evidence="2">
    <location>
        <begin position="1151"/>
        <end position="1222"/>
    </location>
</feature>
<feature type="domain" description="HYR-like" evidence="2">
    <location>
        <begin position="1455"/>
        <end position="1526"/>
    </location>
</feature>
<feature type="signal peptide" evidence="1">
    <location>
        <begin position="1"/>
        <end position="22"/>
    </location>
</feature>
<dbReference type="Proteomes" id="UP000605990">
    <property type="component" value="Unassembled WGS sequence"/>
</dbReference>
<gene>
    <name evidence="3" type="ORF">H8R27_06440</name>
</gene>
<feature type="chain" id="PRO_5045714773" evidence="1">
    <location>
        <begin position="23"/>
        <end position="2333"/>
    </location>
</feature>
<protein>
    <submittedName>
        <fullName evidence="3">Gliding motility-associated C-terminal domain-containing protein</fullName>
    </submittedName>
</protein>
<feature type="domain" description="HYR-like" evidence="2">
    <location>
        <begin position="1379"/>
        <end position="1450"/>
    </location>
</feature>
<keyword evidence="1" id="KW-0732">Signal</keyword>
<dbReference type="RefSeq" id="WP_187003005.1">
    <property type="nucleotide sequence ID" value="NZ_JACRUN010000003.1"/>
</dbReference>
<feature type="domain" description="HYR-like" evidence="2">
    <location>
        <begin position="1531"/>
        <end position="1602"/>
    </location>
</feature>
<accession>A0ABR7IXL4</accession>
<dbReference type="EMBL" id="JACRUN010000003">
    <property type="protein sequence ID" value="MBC5834521.1"/>
    <property type="molecule type" value="Genomic_DNA"/>
</dbReference>
<dbReference type="Pfam" id="PF23237">
    <property type="entry name" value="HYR_4C"/>
    <property type="match status" value="12"/>
</dbReference>
<evidence type="ECO:0000256" key="1">
    <source>
        <dbReference type="SAM" id="SignalP"/>
    </source>
</evidence>
<dbReference type="Pfam" id="PF13585">
    <property type="entry name" value="CHU_C"/>
    <property type="match status" value="1"/>
</dbReference>
<name>A0ABR7IXL4_9FLAO</name>
<reference evidence="3 4" key="1">
    <citation type="submission" date="2020-08" db="EMBL/GenBank/DDBJ databases">
        <title>Description of novel Flavobacterium F-408 isolate.</title>
        <authorList>
            <person name="Saticioglu I.B."/>
            <person name="Duman M."/>
            <person name="Altun S."/>
        </authorList>
    </citation>
    <scope>NUCLEOTIDE SEQUENCE [LARGE SCALE GENOMIC DNA]</scope>
    <source>
        <strain evidence="3 4">F-408</strain>
    </source>
</reference>
<feature type="domain" description="HYR-like" evidence="2">
    <location>
        <begin position="1303"/>
        <end position="1374"/>
    </location>
</feature>
<dbReference type="InterPro" id="IPR057078">
    <property type="entry name" value="HYR-4C"/>
</dbReference>
<organism evidence="3 4">
    <name type="scientific">Flavobacterium bernardetii</name>
    <dbReference type="NCBI Taxonomy" id="2813823"/>
    <lineage>
        <taxon>Bacteria</taxon>
        <taxon>Pseudomonadati</taxon>
        <taxon>Bacteroidota</taxon>
        <taxon>Flavobacteriia</taxon>
        <taxon>Flavobacteriales</taxon>
        <taxon>Flavobacteriaceae</taxon>
        <taxon>Flavobacterium</taxon>
    </lineage>
</organism>
<feature type="domain" description="HYR-like" evidence="2">
    <location>
        <begin position="1759"/>
        <end position="1830"/>
    </location>
</feature>
<evidence type="ECO:0000259" key="2">
    <source>
        <dbReference type="Pfam" id="PF23237"/>
    </source>
</evidence>
<feature type="domain" description="HYR-like" evidence="2">
    <location>
        <begin position="1227"/>
        <end position="1298"/>
    </location>
</feature>
<feature type="domain" description="HYR-like" evidence="2">
    <location>
        <begin position="1075"/>
        <end position="1146"/>
    </location>
</feature>
<feature type="domain" description="HYR-like" evidence="2">
    <location>
        <begin position="1911"/>
        <end position="1982"/>
    </location>
</feature>
<feature type="domain" description="HYR-like" evidence="2">
    <location>
        <begin position="1835"/>
        <end position="1906"/>
    </location>
</feature>
<feature type="domain" description="HYR-like" evidence="2">
    <location>
        <begin position="1683"/>
        <end position="1754"/>
    </location>
</feature>
<evidence type="ECO:0000313" key="4">
    <source>
        <dbReference type="Proteomes" id="UP000605990"/>
    </source>
</evidence>
<proteinExistence type="predicted"/>
<evidence type="ECO:0000313" key="3">
    <source>
        <dbReference type="EMBL" id="MBC5834521.1"/>
    </source>
</evidence>
<sequence length="2333" mass="244700">MQKIKYLLSLVFTLSISMYVNGQCTDTSIRPGDSFSFTGQTAPSCFNGNNGSFTVFNISSTIGSGNFTNQQYLVRLLSGPPGPSYPVLYPVPLNASTLNIPGLSPGTYTVDIIDQCGGNSADQTVTINNQPAGGFNDSYLNVSDVSGCGATRVYSFLHQVLIPGTVYGNHTYTYTNNIGNTLTNSVNLSGGLSSVFYNIPLSFFNGGSINYTVVNFCGQTDSGTIPLPTLITPDVLFGSQIVNVKSGCLSGYNIRVFRQLISNDVTVSVEETANPGFTANDYLGNPMNPVTLNINHFVNPLGTILPFGLQYGVDYTLRFTDACGQIITKTIRRDITSYNPTINCLSGGIGSIFRGGRINIGISALEDPTGPISVTILSGPPVATTQSGDLGTITSAPIVYPIVCQPLMFDTWLTGNGSLRSVGSPNFHFPEGTYNIQIVDACGKTATRSFTIGASCINTYNPLITTNPCGLVTPAAVNFSISSVSGGISDGGLKWAIYDNSNNIVLTANTLGSIINNTLPNGTYRFRYGGVNSDWSLNESTQWGGIGGLPRLTGGFLYEKTFTLLAIPLSFTSVTSCDTTITSTATGGIAPLQYSLLDATGTITIVPNQATGNFSGLTPGTTYQLKATDACGRELFQLVTVTPRPTIPTISAITQPTCTTTTGSFAITNYNSAFTYTIVPAGATLNTTTGVVTAPPGTYSITPANSGCPSNTPLTGIIINPQPTTLPAPLVGAIVHPTCASVTGSFTITNYDASHTYTITPAGATLNTTTGVVTAPAGNYTVTATLDVCTSPITNTIINAQPPIPTVPVVGIITQTTCITTTGSVVLSGLPSGSWTLTQTGTVNNTISGSGTSTTVSGLIPGTYSFTVNNGFCDSVTATSPITINPQPANVTQVGVTSTTCSGTNYTITVEVSGTAPFTATGTGAPGTWVGNIWTSNSIAQGTNYSISIQDANACNTLVVSGISPVCCIFEVTCPTFPITTVACYAAIPTTTTLTEAQFEALGNVDGLIGNNPCGIIEITASNTADPGCEGNVIRTYTVTEYADPNNNDIRDLGENTVLNIQNCTQTFTIERADFTMPANASSTVACPADVVAPTVPVVTDACGNILTPSAPVVSTSPTCEGNVTYTYTFTDCEGNANNWVYTYTIERANFIMPANASSTVACPADVVAPTVPVVTDACGNTLTPSAPVVSASPTCEGNITYTYTFTDCEGNANNWVYTYTIERANFTMPANASSTVACPADVVAPTVPVVTDACGNTLTPSAPVVSTSPTCEGNVTYTYTFTDCEGNANNWVYTYTIERANFTMPANASSTVACPADVVAPTVPVVTDACGNTLTPSAPVVSTSPTCEGNVTYTYTFTDCEGNANNWVYTYTIERANFTMPVNASSTVACPADVVAPTVPTVTDACGNTLTPSAPIVSTSPTCEGNITYTYTFTDCEGNANNWVYTYTIERNDFTMPVNGSSTVGCITDVVAPIVPTVTDNCGNILTPSAPVVSAPPTCNGTIAYTYTFTDCEGNTHDWVYTYTIDSADFTMPANAASTVACPADVLAPTLPTVTDACGNTLTPSAPVVSALPTCEGTVTYTYTFADCGGNTHDWIYTYSIERANFTMPANAASTVACPADVVAPTIPTVTDACGNTLTPSAPVVSTSPTCEGNVTYTYTFTDCEGNTNNWVYTYTIERANFAMPANAASTVACPADVVAPTVPTVTDACGNILTPGAPVVSTSPTCEGNVTYTYTFTDCEGNTNNWVYTYTIERADFTMPANTASTVACPADVVAPTVPTVTDACGNTLTPSAPVVSALPTCEGNVTYTYTFTDCESNTQDWVYTYTIERADFTMPANAAATVACPADVVAPTVPIVTDACGNTLTPSTPVVSASPTCEGDVTYTYTFTDCEGNTQDWVYTYTIERADFAMPANASSTVACPADVIAPTVPTVTDACGNILTPSVSIVSAMPTCEGDVTYTYTFTDCEGNTHDWVYTYTIDDTIVPTGTAPANLNLQCIANIPAADVNVIVDEADNCVGTVTVTVADTNNGGSGCLGNPYVITRTYTLTDCAGNSTDLIQTITVEDDTNPTFVESLPSNLVLECSDTVPAAVTLTAIDNCSSATVVYNEQRTNGSCVSDYTLTRTWIATDVCGNETTHTQTINVQDTTPPVFIGNLPQDTFVDCDNIPVAPILTASDTCGNATVTLSETEVAGDCTSRYQLIRTWTATDDCGNISVHTQTINLACHIKVWNAVSPNGDTKNDVFYLEGIDCYPNNSVEVYNRWGVKVYETNGYDNVNKVFDGYSDGRTTISRSKLLPTGTYYYILKYEYGFDGINGKQNIEKAGYLYIQNN</sequence>